<organism evidence="4 5">
    <name type="scientific">Geothermobacter ehrlichii</name>
    <dbReference type="NCBI Taxonomy" id="213224"/>
    <lineage>
        <taxon>Bacteria</taxon>
        <taxon>Pseudomonadati</taxon>
        <taxon>Thermodesulfobacteriota</taxon>
        <taxon>Desulfuromonadia</taxon>
        <taxon>Desulfuromonadales</taxon>
        <taxon>Geothermobacteraceae</taxon>
        <taxon>Geothermobacter</taxon>
    </lineage>
</organism>
<dbReference type="SUPFAM" id="SSF101898">
    <property type="entry name" value="NHL repeat"/>
    <property type="match status" value="1"/>
</dbReference>
<evidence type="ECO:0000256" key="1">
    <source>
        <dbReference type="ARBA" id="ARBA00022737"/>
    </source>
</evidence>
<keyword evidence="3" id="KW-0732">Signal</keyword>
<evidence type="ECO:0000313" key="5">
    <source>
        <dbReference type="Proteomes" id="UP000324159"/>
    </source>
</evidence>
<dbReference type="PANTHER" id="PTHR24104:SF25">
    <property type="entry name" value="PROTEIN LIN-41"/>
    <property type="match status" value="1"/>
</dbReference>
<dbReference type="EMBL" id="VNIB01000023">
    <property type="protein sequence ID" value="TYO95040.1"/>
    <property type="molecule type" value="Genomic_DNA"/>
</dbReference>
<accession>A0A5D3WF28</accession>
<dbReference type="Proteomes" id="UP000324159">
    <property type="component" value="Unassembled WGS sequence"/>
</dbReference>
<proteinExistence type="predicted"/>
<reference evidence="4 5" key="1">
    <citation type="submission" date="2019-07" db="EMBL/GenBank/DDBJ databases">
        <title>Genomic Encyclopedia of Type Strains, Phase IV (KMG-IV): sequencing the most valuable type-strain genomes for metagenomic binning, comparative biology and taxonomic classification.</title>
        <authorList>
            <person name="Goeker M."/>
        </authorList>
    </citation>
    <scope>NUCLEOTIDE SEQUENCE [LARGE SCALE GENOMIC DNA]</scope>
    <source>
        <strain evidence="4 5">SS015</strain>
    </source>
</reference>
<feature type="repeat" description="NHL" evidence="2">
    <location>
        <begin position="212"/>
        <end position="252"/>
    </location>
</feature>
<dbReference type="PROSITE" id="PS51257">
    <property type="entry name" value="PROKAR_LIPOPROTEIN"/>
    <property type="match status" value="1"/>
</dbReference>
<dbReference type="SUPFAM" id="SSF63829">
    <property type="entry name" value="Calcium-dependent phosphotriesterase"/>
    <property type="match status" value="1"/>
</dbReference>
<feature type="signal peptide" evidence="3">
    <location>
        <begin position="1"/>
        <end position="29"/>
    </location>
</feature>
<name>A0A5D3WF28_9BACT</name>
<dbReference type="InterPro" id="IPR001258">
    <property type="entry name" value="NHL_repeat"/>
</dbReference>
<evidence type="ECO:0000256" key="2">
    <source>
        <dbReference type="PROSITE-ProRule" id="PRU00504"/>
    </source>
</evidence>
<keyword evidence="1" id="KW-0677">Repeat</keyword>
<feature type="repeat" description="NHL" evidence="2">
    <location>
        <begin position="173"/>
        <end position="205"/>
    </location>
</feature>
<evidence type="ECO:0000256" key="3">
    <source>
        <dbReference type="SAM" id="SignalP"/>
    </source>
</evidence>
<feature type="repeat" description="NHL" evidence="2">
    <location>
        <begin position="132"/>
        <end position="162"/>
    </location>
</feature>
<keyword evidence="5" id="KW-1185">Reference proteome</keyword>
<feature type="chain" id="PRO_5023127518" evidence="3">
    <location>
        <begin position="30"/>
        <end position="386"/>
    </location>
</feature>
<dbReference type="InterPro" id="IPR050952">
    <property type="entry name" value="TRIM-NHL_E3_ligases"/>
</dbReference>
<dbReference type="InterPro" id="IPR011042">
    <property type="entry name" value="6-blade_b-propeller_TolB-like"/>
</dbReference>
<dbReference type="OrthoDB" id="9774579at2"/>
<dbReference type="PANTHER" id="PTHR24104">
    <property type="entry name" value="E3 UBIQUITIN-PROTEIN LIGASE NHLRC1-RELATED"/>
    <property type="match status" value="1"/>
</dbReference>
<dbReference type="PROSITE" id="PS51125">
    <property type="entry name" value="NHL"/>
    <property type="match status" value="4"/>
</dbReference>
<dbReference type="Pfam" id="PF17170">
    <property type="entry name" value="DUF5128"/>
    <property type="match status" value="1"/>
</dbReference>
<comment type="caution">
    <text evidence="4">The sequence shown here is derived from an EMBL/GenBank/DDBJ whole genome shotgun (WGS) entry which is preliminary data.</text>
</comment>
<evidence type="ECO:0000313" key="4">
    <source>
        <dbReference type="EMBL" id="TYO95040.1"/>
    </source>
</evidence>
<dbReference type="Gene3D" id="2.120.10.30">
    <property type="entry name" value="TolB, C-terminal domain"/>
    <property type="match status" value="2"/>
</dbReference>
<dbReference type="GO" id="GO:0008270">
    <property type="term" value="F:zinc ion binding"/>
    <property type="evidence" value="ECO:0007669"/>
    <property type="project" value="UniProtKB-KW"/>
</dbReference>
<dbReference type="AlphaFoldDB" id="A0A5D3WF28"/>
<feature type="repeat" description="NHL" evidence="2">
    <location>
        <begin position="256"/>
        <end position="299"/>
    </location>
</feature>
<protein>
    <submittedName>
        <fullName evidence="4">6-bladed beta-propeller protein</fullName>
    </submittedName>
</protein>
<gene>
    <name evidence="4" type="ORF">EDC39_1233</name>
</gene>
<sequence length="386" mass="43130">MNGLVKSMKSRVVRTVLTCLAVLVLAACAVPQKEQPRKRFFWPPGDIAPKIEYINFYHARDDVRRGVNDWLEEAIFGKEPPMRVFVRPSAIVSDGKGRVFVADQALNKVMVWDFNKHEIRFLRYPSGSDFLFELPAGLAMDDMGRVYVSDSMARRIFIFDAGEKAAGMLASEQLKRPTGICFDPVRGGLYVVDTSAHQVHFFDRKGRHVGAIGKRGVAEGEFNFPVDADVDAEGNLYVLDAMNARVQVFDRDGRFLRRFGERGTALGSFMIPKSIAVSPSGLVYVTDSQAHKFVVFSTKGDYLLTVGGESPVVGGKVSPGGFYLPEGIDVDSTESIWVVDSLNRMYHQFQYLTPEYLQEHPILPGQAFLPPTVKKALEKRKKPAKR</sequence>